<proteinExistence type="predicted"/>
<feature type="compositionally biased region" description="Low complexity" evidence="1">
    <location>
        <begin position="23"/>
        <end position="36"/>
    </location>
</feature>
<feature type="region of interest" description="Disordered" evidence="1">
    <location>
        <begin position="1"/>
        <end position="83"/>
    </location>
</feature>
<reference evidence="2 3" key="1">
    <citation type="submission" date="2018-05" db="EMBL/GenBank/DDBJ databases">
        <title>Evolution of GPA BGCs.</title>
        <authorList>
            <person name="Waglechner N."/>
            <person name="Wright G.D."/>
        </authorList>
    </citation>
    <scope>NUCLEOTIDE SEQUENCE [LARGE SCALE GENOMIC DNA]</scope>
    <source>
        <strain evidence="2 3">DSM 5908</strain>
    </source>
</reference>
<evidence type="ECO:0000256" key="1">
    <source>
        <dbReference type="SAM" id="MobiDB-lite"/>
    </source>
</evidence>
<organism evidence="2 3">
    <name type="scientific">Amycolatopsis balhimycina DSM 5908</name>
    <dbReference type="NCBI Taxonomy" id="1081091"/>
    <lineage>
        <taxon>Bacteria</taxon>
        <taxon>Bacillati</taxon>
        <taxon>Actinomycetota</taxon>
        <taxon>Actinomycetes</taxon>
        <taxon>Pseudonocardiales</taxon>
        <taxon>Pseudonocardiaceae</taxon>
        <taxon>Amycolatopsis</taxon>
    </lineage>
</organism>
<accession>A0A428WEE9</accession>
<keyword evidence="3" id="KW-1185">Reference proteome</keyword>
<gene>
    <name evidence="2" type="ORF">DMA12_24465</name>
</gene>
<dbReference type="Proteomes" id="UP000286716">
    <property type="component" value="Unassembled WGS sequence"/>
</dbReference>
<dbReference type="EMBL" id="QHHU01000034">
    <property type="protein sequence ID" value="RSM41475.1"/>
    <property type="molecule type" value="Genomic_DNA"/>
</dbReference>
<protein>
    <submittedName>
        <fullName evidence="2">Uncharacterized protein</fullName>
    </submittedName>
</protein>
<dbReference type="AlphaFoldDB" id="A0A428WEE9"/>
<feature type="compositionally biased region" description="Polar residues" evidence="1">
    <location>
        <begin position="1"/>
        <end position="13"/>
    </location>
</feature>
<evidence type="ECO:0000313" key="2">
    <source>
        <dbReference type="EMBL" id="RSM41475.1"/>
    </source>
</evidence>
<sequence length="83" mass="9472">MARTHSPSGSTATAGKPPRRPVRSTSPGTRWPTPRTSRPRPRRAGPRWPPTRARSSRPPRPSRVPRTWPLESARYARRPGFRR</sequence>
<evidence type="ECO:0000313" key="3">
    <source>
        <dbReference type="Proteomes" id="UP000286716"/>
    </source>
</evidence>
<comment type="caution">
    <text evidence="2">The sequence shown here is derived from an EMBL/GenBank/DDBJ whole genome shotgun (WGS) entry which is preliminary data.</text>
</comment>
<name>A0A428WEE9_AMYBA</name>